<feature type="compositionally biased region" description="Polar residues" evidence="1">
    <location>
        <begin position="48"/>
        <end position="57"/>
    </location>
</feature>
<evidence type="ECO:0000313" key="2">
    <source>
        <dbReference type="EMBL" id="KAG9327715.1"/>
    </source>
</evidence>
<dbReference type="AlphaFoldDB" id="A0A9P8D3B8"/>
<reference evidence="2" key="1">
    <citation type="submission" date="2021-07" db="EMBL/GenBank/DDBJ databases">
        <title>Draft genome of Mortierella alpina, strain LL118, isolated from an aspen leaf litter sample.</title>
        <authorList>
            <person name="Yang S."/>
            <person name="Vinatzer B.A."/>
        </authorList>
    </citation>
    <scope>NUCLEOTIDE SEQUENCE</scope>
    <source>
        <strain evidence="2">LL118</strain>
    </source>
</reference>
<accession>A0A9P8D3B8</accession>
<evidence type="ECO:0000313" key="3">
    <source>
        <dbReference type="Proteomes" id="UP000717515"/>
    </source>
</evidence>
<comment type="caution">
    <text evidence="2">The sequence shown here is derived from an EMBL/GenBank/DDBJ whole genome shotgun (WGS) entry which is preliminary data.</text>
</comment>
<evidence type="ECO:0000256" key="1">
    <source>
        <dbReference type="SAM" id="MobiDB-lite"/>
    </source>
</evidence>
<dbReference type="Proteomes" id="UP000717515">
    <property type="component" value="Unassembled WGS sequence"/>
</dbReference>
<sequence length="362" mass="40243">MLVRSHPSLRKPPPLPREPHLLSDVGQENTIKPWTTFSDLHRRHTNSDYRGQTSTSNIKEEAGSKPGAGHPSSNSSTPLKFFFGSSSNRQQQQRDKASQDSLPDMDELFEEKHTIPDSQRSTKRLKRRQKSPTSECTTSALDHNSVLEHSPSQDDFMEAWLLSDAIDHSLRSRSPTPIDDDPMPPRSPSFASNTPYALDEIDKFLTDVSPALSPPSISQIAGEQGINITGTRQQLDNTEAVEDQISRHADPEDPPVIEQDLRASQSSQTPPNFTVPTNADKFAERLQELRAAFQQELDNMLKSIREVELLRSEVVAALTSQKATLADRGNTIQRQAKGLLHEAASLYTKGKSELNPKDKALA</sequence>
<feature type="compositionally biased region" description="Basic residues" evidence="1">
    <location>
        <begin position="121"/>
        <end position="130"/>
    </location>
</feature>
<name>A0A9P8D3B8_MORAP</name>
<feature type="region of interest" description="Disordered" evidence="1">
    <location>
        <begin position="1"/>
        <end position="150"/>
    </location>
</feature>
<proteinExistence type="predicted"/>
<feature type="compositionally biased region" description="Polar residues" evidence="1">
    <location>
        <begin position="26"/>
        <end position="38"/>
    </location>
</feature>
<feature type="compositionally biased region" description="Polar residues" evidence="1">
    <location>
        <begin position="131"/>
        <end position="142"/>
    </location>
</feature>
<feature type="compositionally biased region" description="Polar residues" evidence="1">
    <location>
        <begin position="71"/>
        <end position="91"/>
    </location>
</feature>
<feature type="region of interest" description="Disordered" evidence="1">
    <location>
        <begin position="171"/>
        <end position="192"/>
    </location>
</feature>
<organism evidence="2 3">
    <name type="scientific">Mortierella alpina</name>
    <name type="common">Oleaginous fungus</name>
    <name type="synonym">Mortierella renispora</name>
    <dbReference type="NCBI Taxonomy" id="64518"/>
    <lineage>
        <taxon>Eukaryota</taxon>
        <taxon>Fungi</taxon>
        <taxon>Fungi incertae sedis</taxon>
        <taxon>Mucoromycota</taxon>
        <taxon>Mortierellomycotina</taxon>
        <taxon>Mortierellomycetes</taxon>
        <taxon>Mortierellales</taxon>
        <taxon>Mortierellaceae</taxon>
        <taxon>Mortierella</taxon>
    </lineage>
</organism>
<gene>
    <name evidence="2" type="ORF">KVV02_006419</name>
</gene>
<dbReference type="EMBL" id="JAIFTL010000002">
    <property type="protein sequence ID" value="KAG9327715.1"/>
    <property type="molecule type" value="Genomic_DNA"/>
</dbReference>
<protein>
    <submittedName>
        <fullName evidence="2">Uncharacterized protein</fullName>
    </submittedName>
</protein>